<gene>
    <name evidence="1" type="ORF">SLY_0667</name>
</gene>
<keyword evidence="2" id="KW-1185">Reference proteome</keyword>
<dbReference type="AlphaFoldDB" id="R4RXG4"/>
<evidence type="ECO:0000313" key="2">
    <source>
        <dbReference type="Proteomes" id="UP000013941"/>
    </source>
</evidence>
<proteinExistence type="predicted"/>
<dbReference type="Proteomes" id="UP000013941">
    <property type="component" value="Chromosome"/>
</dbReference>
<sequence>MGENIVYKWGSLEIKIKLTIPISHKKTSTS</sequence>
<dbReference type="KEGG" id="nzs:SLY_0667"/>
<dbReference type="HOGENOM" id="CLU_3405746_0_0_14"/>
<organism evidence="1 2">
    <name type="scientific">Strawberry lethal yellows phytoplasma (CPA) str. NZSb11</name>
    <dbReference type="NCBI Taxonomy" id="980422"/>
    <lineage>
        <taxon>Bacteria</taxon>
        <taxon>Bacillati</taxon>
        <taxon>Mycoplasmatota</taxon>
        <taxon>Mollicutes</taxon>
        <taxon>Acholeplasmatales</taxon>
        <taxon>Acholeplasmataceae</taxon>
        <taxon>Candidatus Phytoplasma</taxon>
        <taxon>16SrXII (Stolbur group)</taxon>
    </lineage>
</organism>
<reference evidence="1 2" key="1">
    <citation type="journal article" date="2013" name="BMC Genomics">
        <title>Comparison of the complete genome sequence of two closely related isolates of 'Candidatus Phytoplasma australiense' reveals genome plasticity.</title>
        <authorList>
            <person name="Andersen M.T."/>
            <person name="Liefting L.W."/>
            <person name="Havukkala I."/>
            <person name="Beever R.E."/>
        </authorList>
    </citation>
    <scope>NUCLEOTIDE SEQUENCE [LARGE SCALE GENOMIC DNA]</scope>
    <source>
        <strain evidence="1 2">NZSb11</strain>
    </source>
</reference>
<name>R4RXG4_PHYAS</name>
<dbReference type="EMBL" id="CP002548">
    <property type="protein sequence ID" value="AGL90582.1"/>
    <property type="molecule type" value="Genomic_DNA"/>
</dbReference>
<accession>R4RXG4</accession>
<protein>
    <submittedName>
        <fullName evidence="1">Uncharacterized protein</fullName>
    </submittedName>
</protein>
<evidence type="ECO:0000313" key="1">
    <source>
        <dbReference type="EMBL" id="AGL90582.1"/>
    </source>
</evidence>